<evidence type="ECO:0000256" key="9">
    <source>
        <dbReference type="HAMAP-Rule" id="MF_00060"/>
    </source>
</evidence>
<evidence type="ECO:0000256" key="8">
    <source>
        <dbReference type="ARBA" id="ARBA00022801"/>
    </source>
</evidence>
<dbReference type="EC" id="3.1.3.5" evidence="9"/>
<evidence type="ECO:0000313" key="11">
    <source>
        <dbReference type="EMBL" id="CAA9561935.1"/>
    </source>
</evidence>
<evidence type="ECO:0000256" key="2">
    <source>
        <dbReference type="ARBA" id="ARBA00001946"/>
    </source>
</evidence>
<name>A0A6J4UWL4_9CYAN</name>
<dbReference type="NCBIfam" id="TIGR00087">
    <property type="entry name" value="surE"/>
    <property type="match status" value="1"/>
</dbReference>
<evidence type="ECO:0000256" key="1">
    <source>
        <dbReference type="ARBA" id="ARBA00000815"/>
    </source>
</evidence>
<dbReference type="InterPro" id="IPR002828">
    <property type="entry name" value="SurE-like_Pase/nucleotidase"/>
</dbReference>
<dbReference type="GO" id="GO:0008253">
    <property type="term" value="F:5'-nucleotidase activity"/>
    <property type="evidence" value="ECO:0007669"/>
    <property type="project" value="UniProtKB-UniRule"/>
</dbReference>
<dbReference type="InterPro" id="IPR030048">
    <property type="entry name" value="SurE"/>
</dbReference>
<keyword evidence="5 9" id="KW-0963">Cytoplasm</keyword>
<dbReference type="PANTHER" id="PTHR30457">
    <property type="entry name" value="5'-NUCLEOTIDASE SURE"/>
    <property type="match status" value="1"/>
</dbReference>
<keyword evidence="6 9" id="KW-0479">Metal-binding</keyword>
<dbReference type="Gene3D" id="3.40.1210.10">
    <property type="entry name" value="Survival protein SurE-like phosphatase/nucleotidase"/>
    <property type="match status" value="1"/>
</dbReference>
<feature type="binding site" evidence="9">
    <location>
        <position position="98"/>
    </location>
    <ligand>
        <name>a divalent metal cation</name>
        <dbReference type="ChEBI" id="CHEBI:60240"/>
    </ligand>
</feature>
<evidence type="ECO:0000256" key="5">
    <source>
        <dbReference type="ARBA" id="ARBA00022490"/>
    </source>
</evidence>
<sequence>MKVLIGNDDGIFALGIRTLANALAAAGYEVTVVCPDRERSATGHGLTMHEPIRAERVESIFHPTVKAWACSGTPSDCIKLGLGALLDGPPDFVLSGINHGPNLGTDVLYSGTVAAAMEGAIEGIPSVAFSLASFSCQEFQPAAQFAKTLLAQLAASPLPKVMLLNVNVPALPGKEIAGVAVSRQGIRRYYDVFEKRVDPRGKTYYWLAGEVLEELETPQASSSQQVPTDVEAIRNAYITVTPLKYDLTYTPGLVALADWSTTQKIHNDALSWIGLEELIAML</sequence>
<dbReference type="EMBL" id="CADCWO010000046">
    <property type="protein sequence ID" value="CAA9561935.1"/>
    <property type="molecule type" value="Genomic_DNA"/>
</dbReference>
<feature type="binding site" evidence="9">
    <location>
        <position position="9"/>
    </location>
    <ligand>
        <name>a divalent metal cation</name>
        <dbReference type="ChEBI" id="CHEBI:60240"/>
    </ligand>
</feature>
<comment type="function">
    <text evidence="9">Nucleotidase that shows phosphatase activity on nucleoside 5'-monophosphates.</text>
</comment>
<keyword evidence="7 9" id="KW-0547">Nucleotide-binding</keyword>
<dbReference type="GO" id="GO:0004309">
    <property type="term" value="F:exopolyphosphatase activity"/>
    <property type="evidence" value="ECO:0007669"/>
    <property type="project" value="TreeGrafter"/>
</dbReference>
<comment type="cofactor">
    <cofactor evidence="9">
        <name>a divalent metal cation</name>
        <dbReference type="ChEBI" id="CHEBI:60240"/>
    </cofactor>
    <text evidence="9">Binds 1 divalent metal cation per subunit.</text>
</comment>
<feature type="domain" description="Survival protein SurE-like phosphatase/nucleotidase" evidence="10">
    <location>
        <begin position="3"/>
        <end position="189"/>
    </location>
</feature>
<dbReference type="NCBIfam" id="NF001492">
    <property type="entry name" value="PRK00346.2-2"/>
    <property type="match status" value="1"/>
</dbReference>
<keyword evidence="8 9" id="KW-0378">Hydrolase</keyword>
<comment type="catalytic activity">
    <reaction evidence="1 9">
        <text>a ribonucleoside 5'-phosphate + H2O = a ribonucleoside + phosphate</text>
        <dbReference type="Rhea" id="RHEA:12484"/>
        <dbReference type="ChEBI" id="CHEBI:15377"/>
        <dbReference type="ChEBI" id="CHEBI:18254"/>
        <dbReference type="ChEBI" id="CHEBI:43474"/>
        <dbReference type="ChEBI" id="CHEBI:58043"/>
        <dbReference type="EC" id="3.1.3.5"/>
    </reaction>
</comment>
<feature type="binding site" evidence="9">
    <location>
        <position position="40"/>
    </location>
    <ligand>
        <name>a divalent metal cation</name>
        <dbReference type="ChEBI" id="CHEBI:60240"/>
    </ligand>
</feature>
<evidence type="ECO:0000256" key="7">
    <source>
        <dbReference type="ARBA" id="ARBA00022741"/>
    </source>
</evidence>
<comment type="cofactor">
    <cofactor evidence="2">
        <name>Mg(2+)</name>
        <dbReference type="ChEBI" id="CHEBI:18420"/>
    </cofactor>
</comment>
<proteinExistence type="inferred from homology"/>
<evidence type="ECO:0000256" key="3">
    <source>
        <dbReference type="ARBA" id="ARBA00004496"/>
    </source>
</evidence>
<evidence type="ECO:0000259" key="10">
    <source>
        <dbReference type="Pfam" id="PF01975"/>
    </source>
</evidence>
<feature type="binding site" evidence="9">
    <location>
        <position position="8"/>
    </location>
    <ligand>
        <name>a divalent metal cation</name>
        <dbReference type="ChEBI" id="CHEBI:60240"/>
    </ligand>
</feature>
<dbReference type="GO" id="GO:0008254">
    <property type="term" value="F:3'-nucleotidase activity"/>
    <property type="evidence" value="ECO:0007669"/>
    <property type="project" value="TreeGrafter"/>
</dbReference>
<dbReference type="FunFam" id="3.40.1210.10:FF:000001">
    <property type="entry name" value="5'/3'-nucleotidase SurE"/>
    <property type="match status" value="1"/>
</dbReference>
<dbReference type="GO" id="GO:0005737">
    <property type="term" value="C:cytoplasm"/>
    <property type="evidence" value="ECO:0007669"/>
    <property type="project" value="UniProtKB-SubCell"/>
</dbReference>
<comment type="subcellular location">
    <subcellularLocation>
        <location evidence="3 9">Cytoplasm</location>
    </subcellularLocation>
</comment>
<evidence type="ECO:0000256" key="6">
    <source>
        <dbReference type="ARBA" id="ARBA00022723"/>
    </source>
</evidence>
<dbReference type="HAMAP" id="MF_00060">
    <property type="entry name" value="SurE"/>
    <property type="match status" value="1"/>
</dbReference>
<dbReference type="Pfam" id="PF01975">
    <property type="entry name" value="SurE"/>
    <property type="match status" value="1"/>
</dbReference>
<dbReference type="SUPFAM" id="SSF64167">
    <property type="entry name" value="SurE-like"/>
    <property type="match status" value="1"/>
</dbReference>
<protein>
    <recommendedName>
        <fullName evidence="9">5'-nucleotidase SurE</fullName>
        <ecNumber evidence="9">3.1.3.5</ecNumber>
    </recommendedName>
    <alternativeName>
        <fullName evidence="9">Nucleoside 5'-monophosphate phosphohydrolase</fullName>
    </alternativeName>
</protein>
<dbReference type="AlphaFoldDB" id="A0A6J4UWL4"/>
<reference evidence="11" key="1">
    <citation type="submission" date="2020-02" db="EMBL/GenBank/DDBJ databases">
        <authorList>
            <person name="Meier V. D."/>
        </authorList>
    </citation>
    <scope>NUCLEOTIDE SEQUENCE</scope>
    <source>
        <strain evidence="11">AVDCRST_MAG81</strain>
    </source>
</reference>
<dbReference type="GO" id="GO:0046872">
    <property type="term" value="F:metal ion binding"/>
    <property type="evidence" value="ECO:0007669"/>
    <property type="project" value="UniProtKB-UniRule"/>
</dbReference>
<comment type="similarity">
    <text evidence="4 9">Belongs to the SurE nucleotidase family.</text>
</comment>
<accession>A0A6J4UWL4</accession>
<organism evidence="11">
    <name type="scientific">uncultured Synechococcales cyanobacterium</name>
    <dbReference type="NCBI Taxonomy" id="1936017"/>
    <lineage>
        <taxon>Bacteria</taxon>
        <taxon>Bacillati</taxon>
        <taxon>Cyanobacteriota</taxon>
        <taxon>Cyanophyceae</taxon>
        <taxon>Synechococcales</taxon>
        <taxon>environmental samples</taxon>
    </lineage>
</organism>
<dbReference type="InterPro" id="IPR036523">
    <property type="entry name" value="SurE-like_sf"/>
</dbReference>
<gene>
    <name evidence="9" type="primary">surE</name>
    <name evidence="11" type="ORF">AVDCRST_MAG81-878</name>
</gene>
<dbReference type="NCBIfam" id="NF001490">
    <property type="entry name" value="PRK00346.1-4"/>
    <property type="match status" value="1"/>
</dbReference>
<dbReference type="GO" id="GO:0000166">
    <property type="term" value="F:nucleotide binding"/>
    <property type="evidence" value="ECO:0007669"/>
    <property type="project" value="UniProtKB-KW"/>
</dbReference>
<evidence type="ECO:0000256" key="4">
    <source>
        <dbReference type="ARBA" id="ARBA00011062"/>
    </source>
</evidence>
<dbReference type="PANTHER" id="PTHR30457:SF12">
    <property type="entry name" value="5'_3'-NUCLEOTIDASE SURE"/>
    <property type="match status" value="1"/>
</dbReference>